<keyword evidence="1" id="KW-0472">Membrane</keyword>
<gene>
    <name evidence="3" type="ORF">OTI717_LOCUS5820</name>
    <name evidence="2" type="ORF">RFH988_LOCUS16974</name>
</gene>
<dbReference type="OrthoDB" id="10009063at2759"/>
<dbReference type="AlphaFoldDB" id="A0A814KTE0"/>
<evidence type="ECO:0000313" key="4">
    <source>
        <dbReference type="Proteomes" id="UP000663882"/>
    </source>
</evidence>
<dbReference type="Proteomes" id="UP000663882">
    <property type="component" value="Unassembled WGS sequence"/>
</dbReference>
<feature type="transmembrane region" description="Helical" evidence="1">
    <location>
        <begin position="123"/>
        <end position="144"/>
    </location>
</feature>
<keyword evidence="1" id="KW-1133">Transmembrane helix</keyword>
<organism evidence="2 4">
    <name type="scientific">Rotaria sordida</name>
    <dbReference type="NCBI Taxonomy" id="392033"/>
    <lineage>
        <taxon>Eukaryota</taxon>
        <taxon>Metazoa</taxon>
        <taxon>Spiralia</taxon>
        <taxon>Gnathifera</taxon>
        <taxon>Rotifera</taxon>
        <taxon>Eurotatoria</taxon>
        <taxon>Bdelloidea</taxon>
        <taxon>Philodinida</taxon>
        <taxon>Philodinidae</taxon>
        <taxon>Rotaria</taxon>
    </lineage>
</organism>
<dbReference type="EMBL" id="CAJOAX010000392">
    <property type="protein sequence ID" value="CAF3581283.1"/>
    <property type="molecule type" value="Genomic_DNA"/>
</dbReference>
<dbReference type="EMBL" id="CAJNOO010000889">
    <property type="protein sequence ID" value="CAF1055649.1"/>
    <property type="molecule type" value="Genomic_DNA"/>
</dbReference>
<dbReference type="InterPro" id="IPR046052">
    <property type="entry name" value="DUF6010"/>
</dbReference>
<evidence type="ECO:0000313" key="2">
    <source>
        <dbReference type="EMBL" id="CAF1055649.1"/>
    </source>
</evidence>
<feature type="transmembrane region" description="Helical" evidence="1">
    <location>
        <begin position="45"/>
        <end position="63"/>
    </location>
</feature>
<dbReference type="Pfam" id="PF19473">
    <property type="entry name" value="DUF6010"/>
    <property type="match status" value="1"/>
</dbReference>
<name>A0A814KTE0_9BILA</name>
<keyword evidence="1" id="KW-0812">Transmembrane</keyword>
<feature type="transmembrane region" description="Helical" evidence="1">
    <location>
        <begin position="75"/>
        <end position="93"/>
    </location>
</feature>
<feature type="transmembrane region" description="Helical" evidence="1">
    <location>
        <begin position="21"/>
        <end position="39"/>
    </location>
</feature>
<evidence type="ECO:0000313" key="3">
    <source>
        <dbReference type="EMBL" id="CAF3581283.1"/>
    </source>
</evidence>
<feature type="transmembrane region" description="Helical" evidence="1">
    <location>
        <begin position="99"/>
        <end position="116"/>
    </location>
</feature>
<comment type="caution">
    <text evidence="2">The sequence shown here is derived from an EMBL/GenBank/DDBJ whole genome shotgun (WGS) entry which is preliminary data.</text>
</comment>
<protein>
    <submittedName>
        <fullName evidence="2">Uncharacterized protein</fullName>
    </submittedName>
</protein>
<reference evidence="2" key="1">
    <citation type="submission" date="2021-02" db="EMBL/GenBank/DDBJ databases">
        <authorList>
            <person name="Nowell W R."/>
        </authorList>
    </citation>
    <scope>NUCLEOTIDE SEQUENCE</scope>
</reference>
<dbReference type="Proteomes" id="UP000663823">
    <property type="component" value="Unassembled WGS sequence"/>
</dbReference>
<evidence type="ECO:0000256" key="1">
    <source>
        <dbReference type="SAM" id="Phobius"/>
    </source>
</evidence>
<accession>A0A814KTE0</accession>
<proteinExistence type="predicted"/>
<sequence>MQTTTHTHLHQIGRTDMVLSILKGLSFALLVCLLTMVLPNELGKILHSIVITGAAGVYSGNALSIDQKSYPIRLTIHSASFILFATLSLFGVLHPNLLGIAWFCHGCYDLLCYYCVIPSNIQAWYMIVCASTDIALAIFIFYWYQFN</sequence>